<proteinExistence type="predicted"/>
<dbReference type="CDD" id="cd16500">
    <property type="entry name" value="RING-HC_CARP"/>
    <property type="match status" value="1"/>
</dbReference>
<dbReference type="Gene3D" id="3.30.40.10">
    <property type="entry name" value="Zinc/RING finger domain, C3HC4 (zinc finger)"/>
    <property type="match status" value="1"/>
</dbReference>
<comment type="subcellular location">
    <subcellularLocation>
        <location evidence="1">Cell membrane</location>
        <topology evidence="1">Peripheral membrane protein</topology>
    </subcellularLocation>
</comment>
<dbReference type="PROSITE" id="PS50089">
    <property type="entry name" value="ZF_RING_2"/>
    <property type="match status" value="1"/>
</dbReference>
<dbReference type="Pfam" id="PF13920">
    <property type="entry name" value="zf-C3HC4_3"/>
    <property type="match status" value="1"/>
</dbReference>
<dbReference type="PANTHER" id="PTHR14879:SF15">
    <property type="entry name" value="E3 UBIQUITIN-PROTEIN LIGASE RIFIFYLIN-LIKE PROTEIN"/>
    <property type="match status" value="1"/>
</dbReference>
<dbReference type="FunFam" id="3.30.40.10:FF:000110">
    <property type="entry name" value="E3 ubiquitin-protein ligase RNF34 isoform X1"/>
    <property type="match status" value="1"/>
</dbReference>
<keyword evidence="2 4" id="KW-0863">Zinc-finger</keyword>
<name>A0ABD2WMF5_9HYME</name>
<reference evidence="7 8" key="1">
    <citation type="journal article" date="2024" name="bioRxiv">
        <title>A reference genome for Trichogramma kaykai: A tiny desert-dwelling parasitoid wasp with competing sex-ratio distorters.</title>
        <authorList>
            <person name="Culotta J."/>
            <person name="Lindsey A.R."/>
        </authorList>
    </citation>
    <scope>NUCLEOTIDE SEQUENCE [LARGE SCALE GENOMIC DNA]</scope>
    <source>
        <strain evidence="7 8">KSX58</strain>
    </source>
</reference>
<dbReference type="Pfam" id="PF22968">
    <property type="entry name" value="RNF34L-like_3rd"/>
    <property type="match status" value="1"/>
</dbReference>
<feature type="region of interest" description="Disordered" evidence="5">
    <location>
        <begin position="167"/>
        <end position="192"/>
    </location>
</feature>
<dbReference type="Proteomes" id="UP001627154">
    <property type="component" value="Unassembled WGS sequence"/>
</dbReference>
<dbReference type="InterPro" id="IPR057299">
    <property type="entry name" value="RNF34_RFFL_SAP"/>
</dbReference>
<dbReference type="GO" id="GO:0005886">
    <property type="term" value="C:plasma membrane"/>
    <property type="evidence" value="ECO:0007669"/>
    <property type="project" value="UniProtKB-SubCell"/>
</dbReference>
<evidence type="ECO:0000256" key="1">
    <source>
        <dbReference type="ARBA" id="ARBA00004202"/>
    </source>
</evidence>
<dbReference type="GO" id="GO:0008270">
    <property type="term" value="F:zinc ion binding"/>
    <property type="evidence" value="ECO:0007669"/>
    <property type="project" value="UniProtKB-KW"/>
</dbReference>
<organism evidence="7 8">
    <name type="scientific">Trichogramma kaykai</name>
    <dbReference type="NCBI Taxonomy" id="54128"/>
    <lineage>
        <taxon>Eukaryota</taxon>
        <taxon>Metazoa</taxon>
        <taxon>Ecdysozoa</taxon>
        <taxon>Arthropoda</taxon>
        <taxon>Hexapoda</taxon>
        <taxon>Insecta</taxon>
        <taxon>Pterygota</taxon>
        <taxon>Neoptera</taxon>
        <taxon>Endopterygota</taxon>
        <taxon>Hymenoptera</taxon>
        <taxon>Apocrita</taxon>
        <taxon>Proctotrupomorpha</taxon>
        <taxon>Chalcidoidea</taxon>
        <taxon>Trichogrammatidae</taxon>
        <taxon>Trichogramma</taxon>
    </lineage>
</organism>
<evidence type="ECO:0000256" key="2">
    <source>
        <dbReference type="ARBA" id="ARBA00022771"/>
    </source>
</evidence>
<dbReference type="EMBL" id="JBJJXI010000094">
    <property type="protein sequence ID" value="KAL3394055.1"/>
    <property type="molecule type" value="Genomic_DNA"/>
</dbReference>
<dbReference type="Gene3D" id="1.10.720.30">
    <property type="entry name" value="SAP domain"/>
    <property type="match status" value="1"/>
</dbReference>
<evidence type="ECO:0000313" key="7">
    <source>
        <dbReference type="EMBL" id="KAL3394055.1"/>
    </source>
</evidence>
<keyword evidence="2 4" id="KW-0479">Metal-binding</keyword>
<dbReference type="InterPro" id="IPR051728">
    <property type="entry name" value="RING-FYVE_E3_ubiquitin-ligase"/>
</dbReference>
<dbReference type="CDD" id="cd15750">
    <property type="entry name" value="FYVE_CARP"/>
    <property type="match status" value="1"/>
</dbReference>
<evidence type="ECO:0000256" key="5">
    <source>
        <dbReference type="SAM" id="MobiDB-lite"/>
    </source>
</evidence>
<accession>A0ABD2WMF5</accession>
<evidence type="ECO:0000259" key="6">
    <source>
        <dbReference type="PROSITE" id="PS50089"/>
    </source>
</evidence>
<dbReference type="AlphaFoldDB" id="A0ABD2WMF5"/>
<gene>
    <name evidence="7" type="ORF">TKK_011719</name>
</gene>
<dbReference type="Gene3D" id="1.10.720.140">
    <property type="match status" value="1"/>
</dbReference>
<comment type="caution">
    <text evidence="7">The sequence shown here is derived from an EMBL/GenBank/DDBJ whole genome shotgun (WGS) entry which is preliminary data.</text>
</comment>
<evidence type="ECO:0000256" key="4">
    <source>
        <dbReference type="PROSITE-ProRule" id="PRU00175"/>
    </source>
</evidence>
<dbReference type="SUPFAM" id="SSF68906">
    <property type="entry name" value="SAP domain"/>
    <property type="match status" value="1"/>
</dbReference>
<keyword evidence="3" id="KW-0862">Zinc</keyword>
<dbReference type="SMART" id="SM00184">
    <property type="entry name" value="RING"/>
    <property type="match status" value="2"/>
</dbReference>
<dbReference type="SUPFAM" id="SSF57903">
    <property type="entry name" value="FYVE/PHD zinc finger"/>
    <property type="match status" value="1"/>
</dbReference>
<dbReference type="SUPFAM" id="SSF57850">
    <property type="entry name" value="RING/U-box"/>
    <property type="match status" value="1"/>
</dbReference>
<dbReference type="InterPro" id="IPR001841">
    <property type="entry name" value="Znf_RING"/>
</dbReference>
<dbReference type="Pfam" id="PF23632">
    <property type="entry name" value="SAP_RNF34_RFFL"/>
    <property type="match status" value="1"/>
</dbReference>
<protein>
    <recommendedName>
        <fullName evidence="6">RING-type domain-containing protein</fullName>
    </recommendedName>
</protein>
<keyword evidence="8" id="KW-1185">Reference proteome</keyword>
<dbReference type="InterPro" id="IPR036361">
    <property type="entry name" value="SAP_dom_sf"/>
</dbReference>
<dbReference type="InterPro" id="IPR055111">
    <property type="entry name" value="RNF34_RFFL_HeH"/>
</dbReference>
<dbReference type="InterPro" id="IPR011011">
    <property type="entry name" value="Znf_FYVE_PHD"/>
</dbReference>
<dbReference type="PANTHER" id="PTHR14879">
    <property type="entry name" value="CASPASE REGULATOR, RING FINGER DOMAIN-CONTAINING"/>
    <property type="match status" value="1"/>
</dbReference>
<sequence>MACEACASKFSLFKRKKQCMDCLRYFCTECVIRRFDRILSCDNCSMLSRRPLIRSQVLQMRSKYLRQYLLAKKVSIKGCIEKEDLVNLIIVFANGNNDGRNTDRIEPVPQHEASVLSEEPEILQNIPESHEITDHQPMNIEPEIVVENIEPVENSNDPHLFRVYEPMTRPASGGRGISPERRSRSPQPNERLSDEISVINEFQSSQQDNEDHDVEIEEVLESDDIIGGPEPVITEHEENLESANAENISTFKEVRTWTGIVKLSDIKEQAELESLSVKQLKDLLQANRVDYKGCVERCELFARALRLWEEYQKSRKIVEGADEDGLCKICLDAPIECVILECGHMACCINCGKQMAECPICRQYVVRVVRFFKA</sequence>
<evidence type="ECO:0000313" key="8">
    <source>
        <dbReference type="Proteomes" id="UP001627154"/>
    </source>
</evidence>
<feature type="domain" description="RING-type" evidence="6">
    <location>
        <begin position="327"/>
        <end position="362"/>
    </location>
</feature>
<evidence type="ECO:0000256" key="3">
    <source>
        <dbReference type="ARBA" id="ARBA00022833"/>
    </source>
</evidence>
<dbReference type="InterPro" id="IPR013083">
    <property type="entry name" value="Znf_RING/FYVE/PHD"/>
</dbReference>